<protein>
    <submittedName>
        <fullName evidence="1">Uncharacterized protein</fullName>
    </submittedName>
</protein>
<comment type="caution">
    <text evidence="1">The sequence shown here is derived from an EMBL/GenBank/DDBJ whole genome shotgun (WGS) entry which is preliminary data.</text>
</comment>
<gene>
    <name evidence="1" type="ORF">ECRASSUSDP1_LOCUS21619</name>
</gene>
<organism evidence="1 2">
    <name type="scientific">Euplotes crassus</name>
    <dbReference type="NCBI Taxonomy" id="5936"/>
    <lineage>
        <taxon>Eukaryota</taxon>
        <taxon>Sar</taxon>
        <taxon>Alveolata</taxon>
        <taxon>Ciliophora</taxon>
        <taxon>Intramacronucleata</taxon>
        <taxon>Spirotrichea</taxon>
        <taxon>Hypotrichia</taxon>
        <taxon>Euplotida</taxon>
        <taxon>Euplotidae</taxon>
        <taxon>Moneuplotes</taxon>
    </lineage>
</organism>
<accession>A0AAD1XWJ0</accession>
<dbReference type="AlphaFoldDB" id="A0AAD1XWJ0"/>
<keyword evidence="2" id="KW-1185">Reference proteome</keyword>
<proteinExistence type="predicted"/>
<sequence>MLKKLHSNELRLNLATQRKFLNDLYYKLQEDQYVNKKLAANKLVEKLRGTLNDLAKTLALRDKINKEIENQKIKDENEAKAEKAINKIDTNSSALSNADSFLFANTKHISKKKSFFKTGTLKSANEMKKNTLLGDKTANGSGRIKITPLQKQQFATKELEEEFEDKTLIDIAKLEIDDTDDKEAVNDFLNHYISEFAQCIFYMNTVDSKKDFLLLQLLHKISKVIIITEKLAKLAMDGAAPEDEDSSKQLEAQKNIEKISRFSTKGSGIGMQLFNKVKNNEKDNIRGKSRFIPHGSHQISASSGTKDFMTKEVFSSSDSQRDSKFGNAIPAPGFLPNPNFTEKDIQRYDLDSIYIGPQIWDPIFSGFYFMKYEIFIKYLKLSYKIDLPFTFDGKDFNSMNVRESFLVKDDKITLKNYQVWADFFSLGEIITMMCTDLTGDKLAIDEQFRESFNCPHAYAFKIKRKTPQELKETIDPDKDWRELIFMLYNLGLKHISHKCINNPWPQRIFTPKQSFIINPTQKPLNNSGVQYENMSMFDVENDELLYSVKEEDTSGYKYVTFYFDQPLDKESLSKTLPFPFKPVVVEDYSVEARKNTGNSISLFENKNSELDIIDDPSDFSVGNKTKILDGDRVVVKSSSTVVVPIEEIVLKLDKIKTIEMLDWILKQNTKLVKSIFPKCKFDKDECLDYILTHNFSKVEKNVLDEGCAELSTETKHQPTFHKIFNTDIIIQQLDDQKFNSDEVEVDVVLRKSSQSNLFKEDLDIYLQIDSTCMNKFQERLSIFEEMGRIDDMLYETDDFIGVKSKDGDPSVKINRRKELKNYDSFLDSEIE</sequence>
<dbReference type="EMBL" id="CAMPGE010022119">
    <property type="protein sequence ID" value="CAI2380189.1"/>
    <property type="molecule type" value="Genomic_DNA"/>
</dbReference>
<reference evidence="1" key="1">
    <citation type="submission" date="2023-07" db="EMBL/GenBank/DDBJ databases">
        <authorList>
            <consortium name="AG Swart"/>
            <person name="Singh M."/>
            <person name="Singh A."/>
            <person name="Seah K."/>
            <person name="Emmerich C."/>
        </authorList>
    </citation>
    <scope>NUCLEOTIDE SEQUENCE</scope>
    <source>
        <strain evidence="1">DP1</strain>
    </source>
</reference>
<evidence type="ECO:0000313" key="1">
    <source>
        <dbReference type="EMBL" id="CAI2380189.1"/>
    </source>
</evidence>
<dbReference type="Proteomes" id="UP001295684">
    <property type="component" value="Unassembled WGS sequence"/>
</dbReference>
<name>A0AAD1XWJ0_EUPCR</name>
<evidence type="ECO:0000313" key="2">
    <source>
        <dbReference type="Proteomes" id="UP001295684"/>
    </source>
</evidence>